<sequence>MKKILIGLAFVLGTSFYAECQEIGARFGAIRRNHVALDAVFKSGEFNRIHANVSFGDGVGIDVIWDLFYRPLGGEAFNWYMGFGPYTVLGEDPFELGAVGEIGLEYRFNNIPIAIGVDWRPYFEIIEDTELDAEGFGLNVRWRFGSAGETR</sequence>
<protein>
    <submittedName>
        <fullName evidence="1">Outer membrane insertion C- signal</fullName>
    </submittedName>
</protein>
<name>A0A848IYH6_9BACT</name>
<gene>
    <name evidence="1" type="ORF">HH304_07390</name>
</gene>
<evidence type="ECO:0000313" key="2">
    <source>
        <dbReference type="Proteomes" id="UP000559010"/>
    </source>
</evidence>
<proteinExistence type="predicted"/>
<comment type="caution">
    <text evidence="1">The sequence shown here is derived from an EMBL/GenBank/DDBJ whole genome shotgun (WGS) entry which is preliminary data.</text>
</comment>
<accession>A0A848IYH6</accession>
<evidence type="ECO:0000313" key="1">
    <source>
        <dbReference type="EMBL" id="NMM48218.1"/>
    </source>
</evidence>
<dbReference type="RefSeq" id="WP_169679686.1">
    <property type="nucleotide sequence ID" value="NZ_JABBNU010000004.1"/>
</dbReference>
<dbReference type="Proteomes" id="UP000559010">
    <property type="component" value="Unassembled WGS sequence"/>
</dbReference>
<reference evidence="1 2" key="1">
    <citation type="submission" date="2020-04" db="EMBL/GenBank/DDBJ databases">
        <title>Flammeovirgaceae bacterium KN852 isolated from deep sea.</title>
        <authorList>
            <person name="Zhang D.-C."/>
        </authorList>
    </citation>
    <scope>NUCLEOTIDE SEQUENCE [LARGE SCALE GENOMIC DNA]</scope>
    <source>
        <strain evidence="1 2">KN852</strain>
    </source>
</reference>
<dbReference type="AlphaFoldDB" id="A0A848IYH6"/>
<keyword evidence="2" id="KW-1185">Reference proteome</keyword>
<dbReference type="EMBL" id="JABBNU010000004">
    <property type="protein sequence ID" value="NMM48218.1"/>
    <property type="molecule type" value="Genomic_DNA"/>
</dbReference>
<organism evidence="1 2">
    <name type="scientific">Marinigracilibium pacificum</name>
    <dbReference type="NCBI Taxonomy" id="2729599"/>
    <lineage>
        <taxon>Bacteria</taxon>
        <taxon>Pseudomonadati</taxon>
        <taxon>Bacteroidota</taxon>
        <taxon>Cytophagia</taxon>
        <taxon>Cytophagales</taxon>
        <taxon>Flammeovirgaceae</taxon>
        <taxon>Marinigracilibium</taxon>
    </lineage>
</organism>